<sequence length="298" mass="33353">MELPKLFITLLIIQALFLSQIQVQAALFREYIGAEFNNVKFTDVPINTNVEFHFILSFAIDYDTSANPSPTNGKFNIFWDSGNLSPSQVSSIKNSHSNVKVALSLGGDSVGNGFAYFTPSSIDSWVSNAVSSLTSIIKQYHLDGIDIDYEHFNTDPYTFSECIGQLITTLKRNKVISFASIAPFDDDQVQKHYLALWRKYGQQIDYVNFQLYAYDKATTVSQFLNYFKTQSSNYNGGKVLVSFSTDTSGGLKPANGFFDACRTLKNQQQLHGIFVWSADDSKANGFQYEKQSQALLAV</sequence>
<dbReference type="PRINTS" id="PR00551">
    <property type="entry name" value="2SGLOBULIN"/>
</dbReference>
<keyword evidence="2 3" id="KW-0326">Glycosidase</keyword>
<dbReference type="Pfam" id="PF00704">
    <property type="entry name" value="Glyco_hydro_18"/>
    <property type="match status" value="1"/>
</dbReference>
<dbReference type="EMBL" id="OIVN01002613">
    <property type="protein sequence ID" value="SPD05078.1"/>
    <property type="molecule type" value="Genomic_DNA"/>
</dbReference>
<accession>A0A2N9GZV3</accession>
<proteinExistence type="inferred from homology"/>
<dbReference type="PROSITE" id="PS01095">
    <property type="entry name" value="GH18_1"/>
    <property type="match status" value="1"/>
</dbReference>
<dbReference type="SUPFAM" id="SSF51445">
    <property type="entry name" value="(Trans)glycosidases"/>
    <property type="match status" value="1"/>
</dbReference>
<dbReference type="CDD" id="cd06544">
    <property type="entry name" value="GH18_narbonin"/>
    <property type="match status" value="1"/>
</dbReference>
<dbReference type="PROSITE" id="PS51910">
    <property type="entry name" value="GH18_2"/>
    <property type="match status" value="1"/>
</dbReference>
<evidence type="ECO:0000256" key="4">
    <source>
        <dbReference type="RuleBase" id="RU004453"/>
    </source>
</evidence>
<feature type="domain" description="GH18" evidence="6">
    <location>
        <begin position="26"/>
        <end position="298"/>
    </location>
</feature>
<evidence type="ECO:0000256" key="1">
    <source>
        <dbReference type="ARBA" id="ARBA00022801"/>
    </source>
</evidence>
<dbReference type="InterPro" id="IPR001579">
    <property type="entry name" value="Glyco_hydro_18_chit_AS"/>
</dbReference>
<dbReference type="GO" id="GO:0005975">
    <property type="term" value="P:carbohydrate metabolic process"/>
    <property type="evidence" value="ECO:0007669"/>
    <property type="project" value="InterPro"/>
</dbReference>
<dbReference type="AlphaFoldDB" id="A0A2N9GZV3"/>
<keyword evidence="1 3" id="KW-0378">Hydrolase</keyword>
<dbReference type="InterPro" id="IPR017853">
    <property type="entry name" value="GH"/>
</dbReference>
<name>A0A2N9GZV3_FAGSY</name>
<evidence type="ECO:0000256" key="3">
    <source>
        <dbReference type="RuleBase" id="RU000489"/>
    </source>
</evidence>
<evidence type="ECO:0000313" key="7">
    <source>
        <dbReference type="EMBL" id="SPD05078.1"/>
    </source>
</evidence>
<comment type="similarity">
    <text evidence="4">Belongs to the glycosyl hydrolase 18 family.</text>
</comment>
<dbReference type="InterPro" id="IPR001223">
    <property type="entry name" value="Glyco_hydro18_cat"/>
</dbReference>
<dbReference type="PANTHER" id="PTHR46476">
    <property type="entry name" value="CHITINASE 2-LIKE"/>
    <property type="match status" value="1"/>
</dbReference>
<evidence type="ECO:0000259" key="6">
    <source>
        <dbReference type="PROSITE" id="PS51910"/>
    </source>
</evidence>
<feature type="signal peptide" evidence="5">
    <location>
        <begin position="1"/>
        <end position="25"/>
    </location>
</feature>
<feature type="chain" id="PRO_5014815571" description="GH18 domain-containing protein" evidence="5">
    <location>
        <begin position="26"/>
        <end position="298"/>
    </location>
</feature>
<dbReference type="InterPro" id="IPR000677">
    <property type="entry name" value="Chitinase-like"/>
</dbReference>
<evidence type="ECO:0000256" key="5">
    <source>
        <dbReference type="SAM" id="SignalP"/>
    </source>
</evidence>
<reference evidence="7" key="1">
    <citation type="submission" date="2018-02" db="EMBL/GenBank/DDBJ databases">
        <authorList>
            <person name="Cohen D.B."/>
            <person name="Kent A.D."/>
        </authorList>
    </citation>
    <scope>NUCLEOTIDE SEQUENCE</scope>
</reference>
<dbReference type="GO" id="GO:0004553">
    <property type="term" value="F:hydrolase activity, hydrolyzing O-glycosyl compounds"/>
    <property type="evidence" value="ECO:0007669"/>
    <property type="project" value="InterPro"/>
</dbReference>
<keyword evidence="5" id="KW-0732">Signal</keyword>
<dbReference type="Gene3D" id="3.20.20.80">
    <property type="entry name" value="Glycosidases"/>
    <property type="match status" value="1"/>
</dbReference>
<gene>
    <name evidence="7" type="ORF">FSB_LOCUS32960</name>
</gene>
<evidence type="ECO:0000256" key="2">
    <source>
        <dbReference type="ARBA" id="ARBA00023295"/>
    </source>
</evidence>
<dbReference type="PANTHER" id="PTHR46476:SF13">
    <property type="entry name" value="2, PUTATIVE, EXPRESSED-RELATED"/>
    <property type="match status" value="1"/>
</dbReference>
<protein>
    <recommendedName>
        <fullName evidence="6">GH18 domain-containing protein</fullName>
    </recommendedName>
</protein>
<organism evidence="7">
    <name type="scientific">Fagus sylvatica</name>
    <name type="common">Beechnut</name>
    <dbReference type="NCBI Taxonomy" id="28930"/>
    <lineage>
        <taxon>Eukaryota</taxon>
        <taxon>Viridiplantae</taxon>
        <taxon>Streptophyta</taxon>
        <taxon>Embryophyta</taxon>
        <taxon>Tracheophyta</taxon>
        <taxon>Spermatophyta</taxon>
        <taxon>Magnoliopsida</taxon>
        <taxon>eudicotyledons</taxon>
        <taxon>Gunneridae</taxon>
        <taxon>Pentapetalae</taxon>
        <taxon>rosids</taxon>
        <taxon>fabids</taxon>
        <taxon>Fagales</taxon>
        <taxon>Fagaceae</taxon>
        <taxon>Fagus</taxon>
    </lineage>
</organism>